<accession>A0A7C8R4W7</accession>
<name>A0A7C8R4W7_ORBOL</name>
<dbReference type="InterPro" id="IPR039279">
    <property type="entry name" value="QRT3-like"/>
</dbReference>
<evidence type="ECO:0000313" key="4">
    <source>
        <dbReference type="EMBL" id="KAF3231003.1"/>
    </source>
</evidence>
<feature type="domain" description="Rhamnogalacturonase A/B/Epimerase-like pectate lyase" evidence="3">
    <location>
        <begin position="488"/>
        <end position="561"/>
    </location>
</feature>
<dbReference type="InterPro" id="IPR011050">
    <property type="entry name" value="Pectin_lyase_fold/virulence"/>
</dbReference>
<dbReference type="AlphaFoldDB" id="A0A7C8R4W7"/>
<dbReference type="InterPro" id="IPR024535">
    <property type="entry name" value="RHGA/B-epi-like_pectate_lyase"/>
</dbReference>
<dbReference type="PANTHER" id="PTHR33928:SF2">
    <property type="entry name" value="PECTATE LYASE SUPERFAMILY PROTEIN DOMAIN-CONTAINING PROTEIN-RELATED"/>
    <property type="match status" value="1"/>
</dbReference>
<evidence type="ECO:0000313" key="5">
    <source>
        <dbReference type="Proteomes" id="UP000483672"/>
    </source>
</evidence>
<keyword evidence="2" id="KW-0812">Transmembrane</keyword>
<sequence>MDAPPRHRSYSDAEESDVTNPPSKIMNTRVRLYTILTIGTIICYMYYGYQSSGFKGYQYKIFGTVKTPNAEFPIPVPAPHTTVVEVDVTKTLSTVFEAAPTSTPGKTNYWLANMEHRGVAPYHSDKKYQVFRSVFDFGAKGDGVTDDTAAINAAITAGERCGEGCDSSTISPALVFFPPGKYLVSAPIVALYYTQLVGDPLDLPVLLASKSFNGWAVVDTDPYDPPGRNWYINQNNFFRVIRNFVIDLTLMDPSSGVGIHHQVAQATSIYNVIFKMHDGENTKQRGIFMDNGSGGFLSSLKFYGGDCGAFFGNQQFTTLNLEFYNCKTAIYMNWDWVWLLKSIKIHDCGIGIDISNGGPNDIHTGSVLLLDSYIQNTDIAIKTFRTQESKPPAAGTLVIQNLIISGVKTTVSGWNDDEIFGGNEKGRNTTIPFWGHGKGYSDHLPQGGDINVVADETVDAIPAALKDATGKILERPRPLYRHIVPSRFVSVRAAGAVGDGVADDTAAIQEVISANGNTPAGQKKKIIFFDYGVYRVTQTIYVPPNTYIVGEMWSVIMSSGSFFNDAKNPKPLFLVGKSGEEGIVEISDMLFQTQGPAAGAILMEWNIRKRSPQGQNVSGMWDVHFRVGGSEGTNLQAPKCTKKPDDQVDPKIDDDCVSAFMLLHIGKTASLMMENMWIWTSDHDLDAPKHEQITIYTGRGLLCEAELGPVWMYGHAVEHNVLYNYQLANAKNIFMGVIQTETPYYQSNPRARQPFAPVAEYFDPDFEATCGGADIPKEKISMCEKSWGLRILNSTDVFAFGAGLYSFFENYSTDCIAKRECQQTMVSIDRDRKSDIVSSRSNIWLMGLVTIGTQNMASWAKDSDDGEKVVVGALDGNGAGFTDNVGLILL</sequence>
<keyword evidence="2" id="KW-0472">Membrane</keyword>
<dbReference type="Gene3D" id="2.160.20.10">
    <property type="entry name" value="Single-stranded right-handed beta-helix, Pectin lyase-like"/>
    <property type="match status" value="2"/>
</dbReference>
<feature type="region of interest" description="Disordered" evidence="1">
    <location>
        <begin position="1"/>
        <end position="23"/>
    </location>
</feature>
<dbReference type="CDD" id="cd23668">
    <property type="entry name" value="GH55_beta13glucanase-like"/>
    <property type="match status" value="1"/>
</dbReference>
<dbReference type="FunFam" id="2.160.20.10:FF:000023">
    <property type="entry name" value="Exo-beta-1,3-glucanase Exg0"/>
    <property type="match status" value="1"/>
</dbReference>
<dbReference type="PANTHER" id="PTHR33928">
    <property type="entry name" value="POLYGALACTURONASE QRT3"/>
    <property type="match status" value="1"/>
</dbReference>
<organism evidence="4 5">
    <name type="scientific">Orbilia oligospora</name>
    <name type="common">Nematode-trapping fungus</name>
    <name type="synonym">Arthrobotrys oligospora</name>
    <dbReference type="NCBI Taxonomy" id="2813651"/>
    <lineage>
        <taxon>Eukaryota</taxon>
        <taxon>Fungi</taxon>
        <taxon>Dikarya</taxon>
        <taxon>Ascomycota</taxon>
        <taxon>Pezizomycotina</taxon>
        <taxon>Orbiliomycetes</taxon>
        <taxon>Orbiliales</taxon>
        <taxon>Orbiliaceae</taxon>
        <taxon>Orbilia</taxon>
    </lineage>
</organism>
<dbReference type="InterPro" id="IPR012334">
    <property type="entry name" value="Pectin_lyas_fold"/>
</dbReference>
<reference evidence="4 5" key="1">
    <citation type="submission" date="2019-06" db="EMBL/GenBank/DDBJ databases">
        <authorList>
            <person name="Palmer J.M."/>
        </authorList>
    </citation>
    <scope>NUCLEOTIDE SEQUENCE [LARGE SCALE GENOMIC DNA]</scope>
    <source>
        <strain evidence="4 5">TWF191</strain>
    </source>
</reference>
<dbReference type="GO" id="GO:0004650">
    <property type="term" value="F:polygalacturonase activity"/>
    <property type="evidence" value="ECO:0007669"/>
    <property type="project" value="InterPro"/>
</dbReference>
<dbReference type="EMBL" id="WIPF01000005">
    <property type="protein sequence ID" value="KAF3231003.1"/>
    <property type="molecule type" value="Genomic_DNA"/>
</dbReference>
<gene>
    <name evidence="4" type="ORF">TWF191_007730</name>
</gene>
<dbReference type="Pfam" id="PF12708">
    <property type="entry name" value="Pect-lyase_RHGA_epim"/>
    <property type="match status" value="2"/>
</dbReference>
<evidence type="ECO:0000259" key="3">
    <source>
        <dbReference type="Pfam" id="PF12708"/>
    </source>
</evidence>
<dbReference type="SUPFAM" id="SSF51126">
    <property type="entry name" value="Pectin lyase-like"/>
    <property type="match status" value="2"/>
</dbReference>
<evidence type="ECO:0000256" key="2">
    <source>
        <dbReference type="SAM" id="Phobius"/>
    </source>
</evidence>
<proteinExistence type="predicted"/>
<feature type="domain" description="Rhamnogalacturonase A/B/Epimerase-like pectate lyase" evidence="3">
    <location>
        <begin position="131"/>
        <end position="353"/>
    </location>
</feature>
<feature type="transmembrane region" description="Helical" evidence="2">
    <location>
        <begin position="30"/>
        <end position="49"/>
    </location>
</feature>
<dbReference type="Proteomes" id="UP000483672">
    <property type="component" value="Unassembled WGS sequence"/>
</dbReference>
<evidence type="ECO:0000256" key="1">
    <source>
        <dbReference type="SAM" id="MobiDB-lite"/>
    </source>
</evidence>
<protein>
    <recommendedName>
        <fullName evidence="3">Rhamnogalacturonase A/B/Epimerase-like pectate lyase domain-containing protein</fullName>
    </recommendedName>
</protein>
<keyword evidence="2" id="KW-1133">Transmembrane helix</keyword>
<comment type="caution">
    <text evidence="4">The sequence shown here is derived from an EMBL/GenBank/DDBJ whole genome shotgun (WGS) entry which is preliminary data.</text>
</comment>